<dbReference type="SUPFAM" id="SSF51126">
    <property type="entry name" value="Pectin lyase-like"/>
    <property type="match status" value="1"/>
</dbReference>
<name>I9L7C5_9FIRM</name>
<comment type="caution">
    <text evidence="4">The sequence shown here is derived from an EMBL/GenBank/DDBJ whole genome shotgun (WGS) entry which is preliminary data.</text>
</comment>
<feature type="coiled-coil region" evidence="1">
    <location>
        <begin position="2933"/>
        <end position="2960"/>
    </location>
</feature>
<feature type="region of interest" description="Disordered" evidence="2">
    <location>
        <begin position="2754"/>
        <end position="2801"/>
    </location>
</feature>
<dbReference type="InterPro" id="IPR008638">
    <property type="entry name" value="FhaB/CdiA-like_TPS"/>
</dbReference>
<dbReference type="EMBL" id="AKVJ01000066">
    <property type="protein sequence ID" value="EIW16274.1"/>
    <property type="molecule type" value="Genomic_DNA"/>
</dbReference>
<gene>
    <name evidence="4" type="ORF">FB4_0785</name>
</gene>
<dbReference type="InterPro" id="IPR011050">
    <property type="entry name" value="Pectin_lyase_fold/virulence"/>
</dbReference>
<dbReference type="Pfam" id="PF13332">
    <property type="entry name" value="Fil_haemagg_2"/>
    <property type="match status" value="5"/>
</dbReference>
<keyword evidence="1" id="KW-0175">Coiled coil</keyword>
<feature type="compositionally biased region" description="Polar residues" evidence="2">
    <location>
        <begin position="2772"/>
        <end position="2801"/>
    </location>
</feature>
<keyword evidence="5" id="KW-1185">Reference proteome</keyword>
<dbReference type="OrthoDB" id="1672057at2"/>
<dbReference type="PATRIC" id="fig|1149862.3.peg.3787"/>
<dbReference type="NCBIfam" id="TIGR01901">
    <property type="entry name" value="adhes_NPXG"/>
    <property type="match status" value="1"/>
</dbReference>
<dbReference type="Proteomes" id="UP000004324">
    <property type="component" value="Unassembled WGS sequence"/>
</dbReference>
<reference evidence="4 5" key="1">
    <citation type="journal article" date="2012" name="J. Bacteriol.">
        <title>Draft Genome Sequences for Two Metal-Reducing Pelosinus fermentans Strains Isolated from a Cr(VI)-Contaminated Site and for Type Strain R7.</title>
        <authorList>
            <person name="Brown S.D."/>
            <person name="Podar M."/>
            <person name="Klingeman D.M."/>
            <person name="Johnson C.M."/>
            <person name="Yang Z.K."/>
            <person name="Utturkar S.M."/>
            <person name="Land M.L."/>
            <person name="Mosher J.J."/>
            <person name="Hurt R.A.Jr."/>
            <person name="Phelps T.J."/>
            <person name="Palumbo A.V."/>
            <person name="Arkin A.P."/>
            <person name="Hazen T.C."/>
            <person name="Elias D.A."/>
        </authorList>
    </citation>
    <scope>NUCLEOTIDE SEQUENCE [LARGE SCALE GENOMIC DNA]</scope>
    <source>
        <strain evidence="4 5">B4</strain>
    </source>
</reference>
<sequence>MASSSKAKSFAFYTTVTWRRKVVAWSMLFFYLTQPIVASAEVIADPKAPPNTTPIVQPAANGLPIVQIAAPTAGGVSHNLYQKFNVDPSGLILNNSRVVTQTQLAGYITGNPNLANGSARIILNEVTSSNPSYLRGYTEVAGQKAEVIIANPNGIYGDGFGFINTSRAVLTTGTPVFGGSGSLDAFRVTGGQISIQGAGMNASDVDQVDIISRSVDVNAGVWAKNLNVIAGSNQVDHNTLHTETIAGDVNIPQVAVDVGQLGGMYAQKIYLVGTEKGVGVNSKGTIAAQAGDITINSAGKVLLAGNTSAAGNIQVTAQEDVSNQNTLYAQGNTSITTQGALENSGTLAAGQHTTLHAQSITSTGTLGAGVKTDGTLGNAGDLTLNASGVMQAQGQNMAAGNLTINGAAIDLVNSKNYVGGNASITTTMGDIDHSNGTMQIAGDLNLNAQGVIRNDNGTINAEQLTLSGEAISNRSGILSQLGQEATSISAVNSIDNTSGTMNTNGDSLTIQADSLINSQGQIQHAGTGGLSVQAANNIKNDKGKIATNGQLYLAGNEINTSKGTIAAQKNINLISQSALINEEGIMISGDAIEIQAGGEVDNQQGVIEANKGINLTALALNNQSGKVTGLDTSGIQIAVADKIDNTSGIIGSNGNLQIKGNRLINESGNIISQGNLAIHAVQGIDYEAREDVQHDSSIISGGDLNVTSEGKVVLLGNTSVKGNISLDAKGAIENQGTLYSQKDTNLTTQGTLKNTGTLVTGKNTILSAQDIDSKGTISTGVQSDGSLGTSGDLTMNADETVTASGNNIIAGNLVINGAGINLSGSITYAGSSVTLTAVDGDIDNTASSLETDGALIATAKGTIRNDKGDNGVVANIGAQRLTLVANSISNKGGKLTQFGSADTMINASADIDNTNGEITTNGSSLYIDSNSLDNNLGKIGHAGTGILSIETKDSLKNDSGKLTSQNQILLKAKSIENLKGTIAAQKDIDITATSALNNHQGLITSLDDAVTITSQGSVTNQQGSIEANKGLFLTARSLQNESGKVINMDTSNINVAVTNEINNQNGILGGNGQVTIEAEKLNNIGGQVLANDNLSIALTNELDNTDGKIVAKKNLTLTQNSAELNNTRGNIGAGTDMMLQIAAINNSSGKIASEQDMNLNLQEINGNGEVIAGNDLTMNASGDLFNGSELKANRNLTVNAVGMITNQGTIGAVKNLTVSGSSIQNDSESTLSSGENLTATGSLVNHGTIEGDTVAIDGQTVRNTEAIIGHNLTITADHISNEGASALLATTGNMNLYAGTALENKDDASIYSMGDIVIAGSKDENGIGEYDNRTGTVLNQSANIEAEKDISINADEITNKKREFVTEQVVVYTNTTHETASIPNNGGYSKNHMEDSLLPAYYDYSDEAPIRVTYVSKDQVGTETVMETLVTKDSPVGKILSGRNMTLRASTVNNEMSWILAKGVLDTVAGTVNNTAVGSTRVTYYDGKIVYRKHFYRKESSGSSGMENEYPGTVGVDRYTNETIPTHTETTEQLPGFISLYGGSQGVTIQAKTINNQTIQPDGAPIGDMATTTLEANKNTDLAPSVNPGLAPQANIAVGNTTATPLTPGQSNEQLALNSGIGNPSLSLPSNALYTIHKEPGNKPLIETNSRFTSYTSFISSDYMLNSLGLKPEETQKRLGDGFYEQKLVREQIANLTGLSSLNANTSAEEEYKTLMTNGVAFAQQFNLQVGVALTSEQVRQLTSDMVWLVEKEVEGQKVLVPVVYLSQVNQTNLQPSGALIIGETVNITATDDFTNSGVVHGTTKSDITAENIINRGGVIDGGNTTKLTAAQDIINQSGTITGGQLNLTAKRDIINETLVSAVNAGPINTTMVNQTGTIAATDGLVVKADRDLLITGAQVSSGKGIELEAGRDVKVTSVEHQQGLQTMLDGLNVSSEKITNITSSIKAGDNLTITAQQDVTLQGAQIKAGKAVDISAGDTLEISSVENKESGSAVMAGSRYYQSENIAYDKITNIASHIDSGSDMTLKGNDINIRGAQISAAQNIDIDAKHDLTVTSTQDTSNIQAHGSSIFNRTLALETAGLSNTEMAFQDNNVNYYSPTIDYSKQATKNHTTDIKAGKNVDLSAQNDVVVKGIQVDAGNDANLTAGGNISVTAVKDEIESYYSKGNNRNYNRTRTDDETIVGSQLNANNDIIIKAGPSTADSNAMVNNDSSKGNILIEGSSVISKNGKVDITADNEIVIQEDTERHETLTESRKVKKSTFSKKVTEKRDHTIVNEVSGSTISGNSVSINSKNSDLTVQASSVVGTEDVSLSAKEDVNILSAAETGTSEHYSYTKKSGLFSGGGLGLTIGSQSTKTTTNEQILGQVGSTIGSIDGNISVKAGEKVNSEGTTFVSGKDLSITGKEVTIDNTIDTYDSKTKYEFKQTGLSVSLGGGIVNTATSAYNNIKRSGQVEDERLKALYDYKAFKDLDKINDQLDNGMSKENLKKGVSVSVSIGSSKMTSEETVHTETVNTSNVNAGGDVTIKATEGDVNLKGTNINGENITLDAAENVNIGAAENKQQTTTNTSSSSWSVGGAIGSGFFGNVSKGSGKENENATTNTASIIDANETLTIKSGKDTNIIGSQVSGDKVVADIDGNLNLVSKQDTDDYTSKNHSSGFGFTTGPKGGITGSVSKGKTDSTYASVTEQAGIHAGEGGFDIHVGKNTDLKGAVIEAPSDKNKLSTYTLTYSDIQNKAEYSASSVGVNLNTRKDAEKKDAGLTPNIGGTASGDADSTTKSAISPGTIEIRSNPNQDLSNLSRDTNNSLNVLGKIFDKKTVQEQQELANVFGQEVFKAVGDLKLKEGSSEKAAIDFFVGGLMAKLGGGDFLSGAASGGITQLVMKELANIKNPALLQWASAVVGAAAAKVVGGNVGTGISVAISETKNNFLSHEQYAEYQAQLKELKEKLEDGSITQEEYNATVNEVTNYWADKDKEQNKQWLADNHIEAVIIDFGSVQIALEKQQYQQMLIELSNSKNDEETAAIKEKWNKISDEQIDKWVKMGEDLGYNMDGSKTSLFPDLSTEVVNINNPYTAWLVKTETENSLFWAERSLQAQGIDPNDPSNAQLLAAEVEKQLGLNKEIQESIASSIGGGSFKTFKELKAFLGSPGAGNQWHHIVEQAQQNAKRAGFAAEEINSVENIIALQSGKGSYHSEISAFYSSKPDFTKGLTVRDWLANKSFQEQFEFGMNYLRKFGNVVNENGRWIFKSFE</sequence>
<organism evidence="4 5">
    <name type="scientific">Pelosinus fermentans B4</name>
    <dbReference type="NCBI Taxonomy" id="1149862"/>
    <lineage>
        <taxon>Bacteria</taxon>
        <taxon>Bacillati</taxon>
        <taxon>Bacillota</taxon>
        <taxon>Negativicutes</taxon>
        <taxon>Selenomonadales</taxon>
        <taxon>Sporomusaceae</taxon>
        <taxon>Pelosinus</taxon>
    </lineage>
</organism>
<evidence type="ECO:0000256" key="2">
    <source>
        <dbReference type="SAM" id="MobiDB-lite"/>
    </source>
</evidence>
<accession>I9L7C5</accession>
<dbReference type="Pfam" id="PF05594">
    <property type="entry name" value="Fil_haemagg"/>
    <property type="match status" value="10"/>
</dbReference>
<evidence type="ECO:0000259" key="3">
    <source>
        <dbReference type="SMART" id="SM00912"/>
    </source>
</evidence>
<evidence type="ECO:0000256" key="1">
    <source>
        <dbReference type="SAM" id="Coils"/>
    </source>
</evidence>
<dbReference type="SMART" id="SM00912">
    <property type="entry name" value="Haemagg_act"/>
    <property type="match status" value="1"/>
</dbReference>
<dbReference type="Gene3D" id="2.160.20.10">
    <property type="entry name" value="Single-stranded right-handed beta-helix, Pectin lyase-like"/>
    <property type="match status" value="1"/>
</dbReference>
<dbReference type="GO" id="GO:0003824">
    <property type="term" value="F:catalytic activity"/>
    <property type="evidence" value="ECO:0007669"/>
    <property type="project" value="UniProtKB-ARBA"/>
</dbReference>
<evidence type="ECO:0000313" key="4">
    <source>
        <dbReference type="EMBL" id="EIW16274.1"/>
    </source>
</evidence>
<dbReference type="Pfam" id="PF05860">
    <property type="entry name" value="TPS"/>
    <property type="match status" value="1"/>
</dbReference>
<evidence type="ECO:0000313" key="5">
    <source>
        <dbReference type="Proteomes" id="UP000004324"/>
    </source>
</evidence>
<dbReference type="RefSeq" id="WP_007937192.1">
    <property type="nucleotide sequence ID" value="NZ_AKVJ01000066.1"/>
</dbReference>
<protein>
    <submittedName>
        <fullName evidence="4">Filamentous hemagglutinin family outer membrane protein</fullName>
    </submittedName>
</protein>
<feature type="domain" description="Filamentous haemagglutinin FhaB/tRNA nuclease CdiA-like TPS" evidence="3">
    <location>
        <begin position="60"/>
        <end position="180"/>
    </location>
</feature>
<dbReference type="InterPro" id="IPR012334">
    <property type="entry name" value="Pectin_lyas_fold"/>
</dbReference>
<dbReference type="InterPro" id="IPR025157">
    <property type="entry name" value="Hemagglutinin_rpt"/>
</dbReference>
<dbReference type="NCBIfam" id="TIGR01731">
    <property type="entry name" value="fil_hemag_20aa"/>
    <property type="match status" value="24"/>
</dbReference>
<dbReference type="InterPro" id="IPR008619">
    <property type="entry name" value="Filamentous_hemagglutn_rpt"/>
</dbReference>
<proteinExistence type="predicted"/>
<dbReference type="InterPro" id="IPR010069">
    <property type="entry name" value="CdiA_FHA1_rpt"/>
</dbReference>